<keyword evidence="5" id="KW-1185">Reference proteome</keyword>
<protein>
    <submittedName>
        <fullName evidence="4">Glycosyltransferase family 90 protein</fullName>
    </submittedName>
</protein>
<sequence length="558" mass="63711">MKDAEEKFKALLDRQSQTVEAAAAEYRRRYDMDPPKGFEEWFAFAKKNEFRMMDEFDGLMEDLAPYRVLSGEEFRRRVQQVSSLPSIDIVRVRDGKSFAVNLEKGFDDPEASARAHGLRRMLEPFAQRLPDLDFPVNAKAEGRILVPWEHQKYPNLTVQDSSGGVKSMVGDFTADWRGSGTVWEAYRRTCEPSSPARQLFSSLRPSVVNRTIRAMYSTEPDPAQEFTFPEGTDARYSFCDNPWAHYFQGHFFSDWRTIPVLYPVLSPAKGLGFGDIRIPSHYYHGSTSMYTYGWDPVNMILKDVDDMEMPWELKSDKIFWRGATTGGGSSPPGFSHQYQRQRFVRMVSDQARTEHTVVFPDPSGSGKYLSTVVPASALNEELTDVAFTTAVDADNYPGGITAMRKELKFADPVPLGEHWAHKYLVDFDGMSYSGRFMAFLSSDSAVVKSTVYQEFFSDWIQPWLHFIPLSSTYKEIYNIHAFFSGPSPSTLAAANVSAPLDNRAAQEGDRRLRRIARAGKHWKRTIGRKVDMEVYVYRLCLEYARLWADDRDGMGYSH</sequence>
<dbReference type="Pfam" id="PF05686">
    <property type="entry name" value="Glyco_transf_90"/>
    <property type="match status" value="1"/>
</dbReference>
<comment type="similarity">
    <text evidence="1">Belongs to the glycosyltransferase 90 family.</text>
</comment>
<evidence type="ECO:0000313" key="4">
    <source>
        <dbReference type="EMBL" id="TFK52833.1"/>
    </source>
</evidence>
<dbReference type="PANTHER" id="PTHR12203:SF35">
    <property type="entry name" value="PROTEIN O-GLUCOSYLTRANSFERASE 1"/>
    <property type="match status" value="1"/>
</dbReference>
<dbReference type="GO" id="GO:0016740">
    <property type="term" value="F:transferase activity"/>
    <property type="evidence" value="ECO:0007669"/>
    <property type="project" value="UniProtKB-KW"/>
</dbReference>
<dbReference type="SMART" id="SM00672">
    <property type="entry name" value="CAP10"/>
    <property type="match status" value="1"/>
</dbReference>
<evidence type="ECO:0000256" key="1">
    <source>
        <dbReference type="ARBA" id="ARBA00010118"/>
    </source>
</evidence>
<dbReference type="PANTHER" id="PTHR12203">
    <property type="entry name" value="KDEL LYS-ASP-GLU-LEU CONTAINING - RELATED"/>
    <property type="match status" value="1"/>
</dbReference>
<dbReference type="InterPro" id="IPR006598">
    <property type="entry name" value="CAP10"/>
</dbReference>
<dbReference type="AlphaFoldDB" id="A0A5C3N6B7"/>
<name>A0A5C3N6B7_9AGAM</name>
<keyword evidence="2 4" id="KW-0808">Transferase</keyword>
<evidence type="ECO:0000259" key="3">
    <source>
        <dbReference type="SMART" id="SM00672"/>
    </source>
</evidence>
<dbReference type="OrthoDB" id="202415at2759"/>
<organism evidence="4 5">
    <name type="scientific">Heliocybe sulcata</name>
    <dbReference type="NCBI Taxonomy" id="5364"/>
    <lineage>
        <taxon>Eukaryota</taxon>
        <taxon>Fungi</taxon>
        <taxon>Dikarya</taxon>
        <taxon>Basidiomycota</taxon>
        <taxon>Agaricomycotina</taxon>
        <taxon>Agaricomycetes</taxon>
        <taxon>Gloeophyllales</taxon>
        <taxon>Gloeophyllaceae</taxon>
        <taxon>Heliocybe</taxon>
    </lineage>
</organism>
<dbReference type="Proteomes" id="UP000305948">
    <property type="component" value="Unassembled WGS sequence"/>
</dbReference>
<dbReference type="STRING" id="5364.A0A5C3N6B7"/>
<feature type="domain" description="Glycosyl transferase CAP10" evidence="3">
    <location>
        <begin position="222"/>
        <end position="522"/>
    </location>
</feature>
<gene>
    <name evidence="4" type="ORF">OE88DRAFT_1711704</name>
</gene>
<proteinExistence type="inferred from homology"/>
<reference evidence="4 5" key="1">
    <citation type="journal article" date="2019" name="Nat. Ecol. Evol.">
        <title>Megaphylogeny resolves global patterns of mushroom evolution.</title>
        <authorList>
            <person name="Varga T."/>
            <person name="Krizsan K."/>
            <person name="Foldi C."/>
            <person name="Dima B."/>
            <person name="Sanchez-Garcia M."/>
            <person name="Sanchez-Ramirez S."/>
            <person name="Szollosi G.J."/>
            <person name="Szarkandi J.G."/>
            <person name="Papp V."/>
            <person name="Albert L."/>
            <person name="Andreopoulos W."/>
            <person name="Angelini C."/>
            <person name="Antonin V."/>
            <person name="Barry K.W."/>
            <person name="Bougher N.L."/>
            <person name="Buchanan P."/>
            <person name="Buyck B."/>
            <person name="Bense V."/>
            <person name="Catcheside P."/>
            <person name="Chovatia M."/>
            <person name="Cooper J."/>
            <person name="Damon W."/>
            <person name="Desjardin D."/>
            <person name="Finy P."/>
            <person name="Geml J."/>
            <person name="Haridas S."/>
            <person name="Hughes K."/>
            <person name="Justo A."/>
            <person name="Karasinski D."/>
            <person name="Kautmanova I."/>
            <person name="Kiss B."/>
            <person name="Kocsube S."/>
            <person name="Kotiranta H."/>
            <person name="LaButti K.M."/>
            <person name="Lechner B.E."/>
            <person name="Liimatainen K."/>
            <person name="Lipzen A."/>
            <person name="Lukacs Z."/>
            <person name="Mihaltcheva S."/>
            <person name="Morgado L.N."/>
            <person name="Niskanen T."/>
            <person name="Noordeloos M.E."/>
            <person name="Ohm R.A."/>
            <person name="Ortiz-Santana B."/>
            <person name="Ovrebo C."/>
            <person name="Racz N."/>
            <person name="Riley R."/>
            <person name="Savchenko A."/>
            <person name="Shiryaev A."/>
            <person name="Soop K."/>
            <person name="Spirin V."/>
            <person name="Szebenyi C."/>
            <person name="Tomsovsky M."/>
            <person name="Tulloss R.E."/>
            <person name="Uehling J."/>
            <person name="Grigoriev I.V."/>
            <person name="Vagvolgyi C."/>
            <person name="Papp T."/>
            <person name="Martin F.M."/>
            <person name="Miettinen O."/>
            <person name="Hibbett D.S."/>
            <person name="Nagy L.G."/>
        </authorList>
    </citation>
    <scope>NUCLEOTIDE SEQUENCE [LARGE SCALE GENOMIC DNA]</scope>
    <source>
        <strain evidence="4 5">OMC1185</strain>
    </source>
</reference>
<accession>A0A5C3N6B7</accession>
<evidence type="ECO:0000256" key="2">
    <source>
        <dbReference type="ARBA" id="ARBA00022679"/>
    </source>
</evidence>
<evidence type="ECO:0000313" key="5">
    <source>
        <dbReference type="Proteomes" id="UP000305948"/>
    </source>
</evidence>
<dbReference type="InterPro" id="IPR051091">
    <property type="entry name" value="O-Glucosyltr/Glycosyltrsf_90"/>
</dbReference>
<dbReference type="EMBL" id="ML213508">
    <property type="protein sequence ID" value="TFK52833.1"/>
    <property type="molecule type" value="Genomic_DNA"/>
</dbReference>